<evidence type="ECO:0000259" key="2">
    <source>
        <dbReference type="PROSITE" id="PS50011"/>
    </source>
</evidence>
<protein>
    <recommendedName>
        <fullName evidence="2">Protein kinase domain-containing protein</fullName>
    </recommendedName>
</protein>
<feature type="region of interest" description="Disordered" evidence="1">
    <location>
        <begin position="179"/>
        <end position="205"/>
    </location>
</feature>
<evidence type="ECO:0000256" key="1">
    <source>
        <dbReference type="SAM" id="MobiDB-lite"/>
    </source>
</evidence>
<proteinExistence type="predicted"/>
<dbReference type="AlphaFoldDB" id="A0A8S1Q9K2"/>
<dbReference type="Proteomes" id="UP000692954">
    <property type="component" value="Unassembled WGS sequence"/>
</dbReference>
<dbReference type="OrthoDB" id="547665at2759"/>
<evidence type="ECO:0000313" key="4">
    <source>
        <dbReference type="Proteomes" id="UP000692954"/>
    </source>
</evidence>
<feature type="compositionally biased region" description="Polar residues" evidence="1">
    <location>
        <begin position="186"/>
        <end position="205"/>
    </location>
</feature>
<sequence>MEPFQLKACDVGCSSQVDTIQTISVVGTMSYLAPELFYAESNKLKHNPFKSDVYSLGLCFLYLITLQQWNSRQKVNSQVEEEIIKDYLKHVKRITADNNLIIDILKKMLQINPNNRPDFIELKQIFQQMKESQNKQIFLFKGTTLESFESPKKFLTQQDYLSPDIIIHRSRNTGSNFYKEEKQKSARNLSSNLSNTKKQKSQSNLLTEQFTKTQISKSPKNSSAIKEPQFLYKPPTPNFKIKSYQAPASPNHTQTNFQQKQFSKFHQSVIENKKTNTETFSQTLPIIQTFLQPESKPLNDFLFCSYDDLTNSYQFQNYICLFLNERQSLQKKCYLPNCCKLLSLKLNNSTPELYLSTVNDVQILILELIDDFNQKDLNYRWSENLGSMSFQAITSLEIIVNTQQTQANNIIQFLNKIQHIPKIKLIFQSEITEQDHRTIMWKLSRYNCTSFEFRIPNIKLNLTQISQLWQFNQSLDELSLDYEDCGIHQIFSFLVTSLRTVVFKKFSINLNKLQSKNSEISLFLEYLGSKQLLKELFLQMDQLTNYDKMVQEKLKTNILKLKNIRKTIIIPFIIIQFDRIFEKTKLKELKKIFHQLNRFALQFYGTNRTLTIILHNNELQKQQDYGTTQCNQGKQVKISQMYECIKCSKSHQFFLKRQFQICSTCVTNCHSKCDNINVKNTEAITLCSDSLTQSTCTQAISNKNRNKYEIQFKCQTCNKIICRMCSSDCHSTHNKEMYINNFRCECDCDKHI</sequence>
<name>A0A8S1Q9K2_9CILI</name>
<evidence type="ECO:0000313" key="3">
    <source>
        <dbReference type="EMBL" id="CAD8111170.1"/>
    </source>
</evidence>
<dbReference type="GO" id="GO:0004672">
    <property type="term" value="F:protein kinase activity"/>
    <property type="evidence" value="ECO:0007669"/>
    <property type="project" value="InterPro"/>
</dbReference>
<comment type="caution">
    <text evidence="3">The sequence shown here is derived from an EMBL/GenBank/DDBJ whole genome shotgun (WGS) entry which is preliminary data.</text>
</comment>
<reference evidence="3" key="1">
    <citation type="submission" date="2021-01" db="EMBL/GenBank/DDBJ databases">
        <authorList>
            <consortium name="Genoscope - CEA"/>
            <person name="William W."/>
        </authorList>
    </citation>
    <scope>NUCLEOTIDE SEQUENCE</scope>
</reference>
<dbReference type="PANTHER" id="PTHR24362">
    <property type="entry name" value="SERINE/THREONINE-PROTEIN KINASE NEK"/>
    <property type="match status" value="1"/>
</dbReference>
<dbReference type="EMBL" id="CAJJDN010000097">
    <property type="protein sequence ID" value="CAD8111170.1"/>
    <property type="molecule type" value="Genomic_DNA"/>
</dbReference>
<keyword evidence="4" id="KW-1185">Reference proteome</keyword>
<dbReference type="GO" id="GO:0005524">
    <property type="term" value="F:ATP binding"/>
    <property type="evidence" value="ECO:0007669"/>
    <property type="project" value="InterPro"/>
</dbReference>
<dbReference type="InterPro" id="IPR000719">
    <property type="entry name" value="Prot_kinase_dom"/>
</dbReference>
<accession>A0A8S1Q9K2</accession>
<dbReference type="PANTHER" id="PTHR24362:SF309">
    <property type="entry name" value="PROTEIN KINASE DOMAIN-CONTAINING PROTEIN"/>
    <property type="match status" value="1"/>
</dbReference>
<dbReference type="PROSITE" id="PS50011">
    <property type="entry name" value="PROTEIN_KINASE_DOM"/>
    <property type="match status" value="1"/>
</dbReference>
<gene>
    <name evidence="3" type="ORF">PSON_ATCC_30995.1.T0970155</name>
</gene>
<organism evidence="3 4">
    <name type="scientific">Paramecium sonneborni</name>
    <dbReference type="NCBI Taxonomy" id="65129"/>
    <lineage>
        <taxon>Eukaryota</taxon>
        <taxon>Sar</taxon>
        <taxon>Alveolata</taxon>
        <taxon>Ciliophora</taxon>
        <taxon>Intramacronucleata</taxon>
        <taxon>Oligohymenophorea</taxon>
        <taxon>Peniculida</taxon>
        <taxon>Parameciidae</taxon>
        <taxon>Paramecium</taxon>
    </lineage>
</organism>
<feature type="domain" description="Protein kinase" evidence="2">
    <location>
        <begin position="1"/>
        <end position="139"/>
    </location>
</feature>